<accession>A0AAN6Q6V6</accession>
<reference evidence="1" key="2">
    <citation type="submission" date="2023-05" db="EMBL/GenBank/DDBJ databases">
        <authorList>
            <consortium name="Lawrence Berkeley National Laboratory"/>
            <person name="Steindorff A."/>
            <person name="Hensen N."/>
            <person name="Bonometti L."/>
            <person name="Westerberg I."/>
            <person name="Brannstrom I.O."/>
            <person name="Guillou S."/>
            <person name="Cros-Aarteil S."/>
            <person name="Calhoun S."/>
            <person name="Haridas S."/>
            <person name="Kuo A."/>
            <person name="Mondo S."/>
            <person name="Pangilinan J."/>
            <person name="Riley R."/>
            <person name="Labutti K."/>
            <person name="Andreopoulos B."/>
            <person name="Lipzen A."/>
            <person name="Chen C."/>
            <person name="Yanf M."/>
            <person name="Daum C."/>
            <person name="Ng V."/>
            <person name="Clum A."/>
            <person name="Ohm R."/>
            <person name="Martin F."/>
            <person name="Silar P."/>
            <person name="Natvig D."/>
            <person name="Lalanne C."/>
            <person name="Gautier V."/>
            <person name="Ament-Velasquez S.L."/>
            <person name="Kruys A."/>
            <person name="Hutchinson M.I."/>
            <person name="Powell A.J."/>
            <person name="Barry K."/>
            <person name="Miller A.N."/>
            <person name="Grigoriev I.V."/>
            <person name="Debuchy R."/>
            <person name="Gladieux P."/>
            <person name="Thoren M.H."/>
            <person name="Johannesson H."/>
        </authorList>
    </citation>
    <scope>NUCLEOTIDE SEQUENCE</scope>
    <source>
        <strain evidence="1">CBS 757.83</strain>
    </source>
</reference>
<keyword evidence="2" id="KW-1185">Reference proteome</keyword>
<reference evidence="1" key="1">
    <citation type="journal article" date="2023" name="Mol. Phylogenet. Evol.">
        <title>Genome-scale phylogeny and comparative genomics of the fungal order Sordariales.</title>
        <authorList>
            <person name="Hensen N."/>
            <person name="Bonometti L."/>
            <person name="Westerberg I."/>
            <person name="Brannstrom I.O."/>
            <person name="Guillou S."/>
            <person name="Cros-Aarteil S."/>
            <person name="Calhoun S."/>
            <person name="Haridas S."/>
            <person name="Kuo A."/>
            <person name="Mondo S."/>
            <person name="Pangilinan J."/>
            <person name="Riley R."/>
            <person name="LaButti K."/>
            <person name="Andreopoulos B."/>
            <person name="Lipzen A."/>
            <person name="Chen C."/>
            <person name="Yan M."/>
            <person name="Daum C."/>
            <person name="Ng V."/>
            <person name="Clum A."/>
            <person name="Steindorff A."/>
            <person name="Ohm R.A."/>
            <person name="Martin F."/>
            <person name="Silar P."/>
            <person name="Natvig D.O."/>
            <person name="Lalanne C."/>
            <person name="Gautier V."/>
            <person name="Ament-Velasquez S.L."/>
            <person name="Kruys A."/>
            <person name="Hutchinson M.I."/>
            <person name="Powell A.J."/>
            <person name="Barry K."/>
            <person name="Miller A.N."/>
            <person name="Grigoriev I.V."/>
            <person name="Debuchy R."/>
            <person name="Gladieux P."/>
            <person name="Hiltunen Thoren M."/>
            <person name="Johannesson H."/>
        </authorList>
    </citation>
    <scope>NUCLEOTIDE SEQUENCE</scope>
    <source>
        <strain evidence="1">CBS 757.83</strain>
    </source>
</reference>
<proteinExistence type="predicted"/>
<protein>
    <submittedName>
        <fullName evidence="1">Uncharacterized protein</fullName>
    </submittedName>
</protein>
<dbReference type="EMBL" id="MU863626">
    <property type="protein sequence ID" value="KAK4104688.1"/>
    <property type="molecule type" value="Genomic_DNA"/>
</dbReference>
<name>A0AAN6Q6V6_9PEZI</name>
<gene>
    <name evidence="1" type="ORF">N658DRAFT_186479</name>
</gene>
<sequence>MAASLINQQLEPSSWFDGGWLCLGLQVATSSRHQKSCPTPPVPGLPRLIANEIASNMDREGTHRVTATSSCTGLEPVGFTLTVRKFLFQGFPRVASPRGKQLTASSGAREGQRLYRFLRMFRGKCQVFNNSSCPFRTDSKIWRQEHQTAHRRPEAASQQPSQPYLYHCRLRFCKAALCQKYSANKQPEAQHLVC</sequence>
<dbReference type="AlphaFoldDB" id="A0AAN6Q6V6"/>
<organism evidence="1 2">
    <name type="scientific">Parathielavia hyrcaniae</name>
    <dbReference type="NCBI Taxonomy" id="113614"/>
    <lineage>
        <taxon>Eukaryota</taxon>
        <taxon>Fungi</taxon>
        <taxon>Dikarya</taxon>
        <taxon>Ascomycota</taxon>
        <taxon>Pezizomycotina</taxon>
        <taxon>Sordariomycetes</taxon>
        <taxon>Sordariomycetidae</taxon>
        <taxon>Sordariales</taxon>
        <taxon>Chaetomiaceae</taxon>
        <taxon>Parathielavia</taxon>
    </lineage>
</organism>
<evidence type="ECO:0000313" key="1">
    <source>
        <dbReference type="EMBL" id="KAK4104688.1"/>
    </source>
</evidence>
<comment type="caution">
    <text evidence="1">The sequence shown here is derived from an EMBL/GenBank/DDBJ whole genome shotgun (WGS) entry which is preliminary data.</text>
</comment>
<evidence type="ECO:0000313" key="2">
    <source>
        <dbReference type="Proteomes" id="UP001305647"/>
    </source>
</evidence>
<dbReference type="Proteomes" id="UP001305647">
    <property type="component" value="Unassembled WGS sequence"/>
</dbReference>